<dbReference type="EMBL" id="CM001167">
    <property type="protein sequence ID" value="EGJ71520.1"/>
    <property type="molecule type" value="Genomic_DNA"/>
</dbReference>
<protein>
    <recommendedName>
        <fullName evidence="3">DUF5125 domain-containing protein</fullName>
    </recommendedName>
</protein>
<keyword evidence="2" id="KW-1185">Reference proteome</keyword>
<sequence length="453" mass="50609">MKSIIKSIGLGCLSTLLLASCIEEDERKVYPQSTPVIEEASIDPQSFIYGDSITLSAIVNDAKTPLSTLKIKMVVNDVLFAESEVRVPNNQAKIQHKFATQHLPLQTDNSEVDIFLTLINVEGDKTQGTIENVKGISRKYEKLYLVLDNGEVYPLNNTTEKPFVFEANDLDLKNNLRYRIAEKITADNQIDFSGDVWGSKQNHIQLVDEFGDYITTSNPMLLSTEGISFDTYSFTTTLQGLILEGLENLDISQFKSSANYDGENFKEGSFYLEKNKEIQLSNELQNTVFNPDYFERVSDSSIKYIAESGPTTLSYATDHDYVVVTQDKAEYPNVLFVCGVGIGYASKVKPEATTGWGFDNIRRFLYFRKIAADTYQGTIFLDGESVNFKPFENTGWGNEKKSTGFSMPDILKTDADLGKDDGNWYGAPDATPGVYKITINLESKVVTADKVNL</sequence>
<dbReference type="AlphaFoldDB" id="F3ZNU4"/>
<dbReference type="Proteomes" id="UP000018439">
    <property type="component" value="Chromosome"/>
</dbReference>
<dbReference type="HOGENOM" id="CLU_603639_0_0_10"/>
<organism evidence="1 2">
    <name type="scientific">Bacteroides coprosuis DSM 18011</name>
    <dbReference type="NCBI Taxonomy" id="679937"/>
    <lineage>
        <taxon>Bacteria</taxon>
        <taxon>Pseudomonadati</taxon>
        <taxon>Bacteroidota</taxon>
        <taxon>Bacteroidia</taxon>
        <taxon>Bacteroidales</taxon>
        <taxon>Bacteroidaceae</taxon>
        <taxon>Bacteroides</taxon>
    </lineage>
</organism>
<dbReference type="OrthoDB" id="994479at2"/>
<proteinExistence type="predicted"/>
<name>F3ZNU4_9BACE</name>
<accession>F3ZNU4</accession>
<evidence type="ECO:0000313" key="1">
    <source>
        <dbReference type="EMBL" id="EGJ71520.1"/>
    </source>
</evidence>
<dbReference type="STRING" id="679937.Bcop_1321"/>
<dbReference type="eggNOG" id="ENOG502ZAA3">
    <property type="taxonomic scope" value="Bacteria"/>
</dbReference>
<gene>
    <name evidence="1" type="ORF">Bcop_1321</name>
</gene>
<evidence type="ECO:0008006" key="3">
    <source>
        <dbReference type="Google" id="ProtNLM"/>
    </source>
</evidence>
<reference evidence="1 2" key="1">
    <citation type="journal article" date="2011" name="Stand. Genomic Sci.">
        <title>Non-contiguous finished genome sequence of Bacteroides coprosuis type strain (PC139).</title>
        <authorList>
            <person name="Land M."/>
            <person name="Held B."/>
            <person name="Gronow S."/>
            <person name="Abt B."/>
            <person name="Lucas S."/>
            <person name="Del Rio T.G."/>
            <person name="Nolan M."/>
            <person name="Tice H."/>
            <person name="Cheng J.F."/>
            <person name="Pitluck S."/>
            <person name="Liolios K."/>
            <person name="Pagani I."/>
            <person name="Ivanova N."/>
            <person name="Mavromatis K."/>
            <person name="Mikhailova N."/>
            <person name="Pati A."/>
            <person name="Tapia R."/>
            <person name="Han C."/>
            <person name="Goodwin L."/>
            <person name="Chen A."/>
            <person name="Palaniappan K."/>
            <person name="Hauser L."/>
            <person name="Brambilla E.M."/>
            <person name="Rohde M."/>
            <person name="Goker M."/>
            <person name="Detter J.C."/>
            <person name="Woyke T."/>
            <person name="Bristow J."/>
            <person name="Eisen J.A."/>
            <person name="Markowitz V."/>
            <person name="Hugenholtz P."/>
            <person name="Kyrpides N.C."/>
            <person name="Klenk H.P."/>
            <person name="Lapidus A."/>
        </authorList>
    </citation>
    <scope>NUCLEOTIDE SEQUENCE</scope>
    <source>
        <strain evidence="1 2">DSM 18011</strain>
    </source>
</reference>
<dbReference type="PROSITE" id="PS51257">
    <property type="entry name" value="PROKAR_LIPOPROTEIN"/>
    <property type="match status" value="1"/>
</dbReference>
<evidence type="ECO:0000313" key="2">
    <source>
        <dbReference type="Proteomes" id="UP000018439"/>
    </source>
</evidence>